<dbReference type="GO" id="GO:0016651">
    <property type="term" value="F:oxidoreductase activity, acting on NAD(P)H"/>
    <property type="evidence" value="ECO:0007669"/>
    <property type="project" value="UniProtKB-ARBA"/>
</dbReference>
<proteinExistence type="predicted"/>
<dbReference type="GO" id="GO:0010181">
    <property type="term" value="F:FMN binding"/>
    <property type="evidence" value="ECO:0007669"/>
    <property type="project" value="InterPro"/>
</dbReference>
<dbReference type="InterPro" id="IPR042095">
    <property type="entry name" value="SUMF_sf"/>
</dbReference>
<dbReference type="InterPro" id="IPR036582">
    <property type="entry name" value="Mao_N_sf"/>
</dbReference>
<dbReference type="InterPro" id="IPR012854">
    <property type="entry name" value="Cu_amine_oxidase-like_N"/>
</dbReference>
<dbReference type="PANTHER" id="PTHR23150:SF19">
    <property type="entry name" value="FORMYLGLYCINE-GENERATING ENZYME"/>
    <property type="match status" value="1"/>
</dbReference>
<dbReference type="PANTHER" id="PTHR23150">
    <property type="entry name" value="SULFATASE MODIFYING FACTOR 1, 2"/>
    <property type="match status" value="1"/>
</dbReference>
<protein>
    <submittedName>
        <fullName evidence="5">SUMF1/EgtB/PvdO family nonheme iron enzyme</fullName>
    </submittedName>
</protein>
<dbReference type="InterPro" id="IPR051043">
    <property type="entry name" value="Sulfatase_Mod_Factor_Kinase"/>
</dbReference>
<feature type="signal peptide" evidence="1">
    <location>
        <begin position="1"/>
        <end position="24"/>
    </location>
</feature>
<dbReference type="Proteomes" id="UP000806542">
    <property type="component" value="Unassembled WGS sequence"/>
</dbReference>
<keyword evidence="1" id="KW-0732">Signal</keyword>
<dbReference type="Pfam" id="PF07833">
    <property type="entry name" value="Cu_amine_oxidN1"/>
    <property type="match status" value="1"/>
</dbReference>
<feature type="domain" description="Sulfatase-modifying factor enzyme-like" evidence="2">
    <location>
        <begin position="165"/>
        <end position="411"/>
    </location>
</feature>
<name>A0A9D5R7Q2_9FIRM</name>
<dbReference type="Gene3D" id="3.30.457.10">
    <property type="entry name" value="Copper amine oxidase-like, N-terminal domain"/>
    <property type="match status" value="1"/>
</dbReference>
<feature type="domain" description="Copper amine oxidase-like N-terminal" evidence="3">
    <location>
        <begin position="55"/>
        <end position="151"/>
    </location>
</feature>
<evidence type="ECO:0000259" key="4">
    <source>
        <dbReference type="Pfam" id="PF12682"/>
    </source>
</evidence>
<dbReference type="InterPro" id="IPR029039">
    <property type="entry name" value="Flavoprotein-like_sf"/>
</dbReference>
<dbReference type="GO" id="GO:0120147">
    <property type="term" value="F:formylglycine-generating oxidase activity"/>
    <property type="evidence" value="ECO:0007669"/>
    <property type="project" value="TreeGrafter"/>
</dbReference>
<evidence type="ECO:0000313" key="6">
    <source>
        <dbReference type="Proteomes" id="UP000806542"/>
    </source>
</evidence>
<dbReference type="EMBL" id="JADCKB010000001">
    <property type="protein sequence ID" value="MBE5039055.1"/>
    <property type="molecule type" value="Genomic_DNA"/>
</dbReference>
<organism evidence="5 6">
    <name type="scientific">Ructibacterium gallinarum</name>
    <dbReference type="NCBI Taxonomy" id="2779355"/>
    <lineage>
        <taxon>Bacteria</taxon>
        <taxon>Bacillati</taxon>
        <taxon>Bacillota</taxon>
        <taxon>Clostridia</taxon>
        <taxon>Eubacteriales</taxon>
        <taxon>Oscillospiraceae</taxon>
        <taxon>Ructibacterium</taxon>
    </lineage>
</organism>
<feature type="chain" id="PRO_5039578799" evidence="1">
    <location>
        <begin position="25"/>
        <end position="595"/>
    </location>
</feature>
<comment type="caution">
    <text evidence="5">The sequence shown here is derived from an EMBL/GenBank/DDBJ whole genome shotgun (WGS) entry which is preliminary data.</text>
</comment>
<dbReference type="SUPFAM" id="SSF56436">
    <property type="entry name" value="C-type lectin-like"/>
    <property type="match status" value="1"/>
</dbReference>
<dbReference type="InterPro" id="IPR005532">
    <property type="entry name" value="SUMF_dom"/>
</dbReference>
<dbReference type="SUPFAM" id="SSF55383">
    <property type="entry name" value="Copper amine oxidase, domain N"/>
    <property type="match status" value="1"/>
</dbReference>
<evidence type="ECO:0000256" key="1">
    <source>
        <dbReference type="SAM" id="SignalP"/>
    </source>
</evidence>
<evidence type="ECO:0000259" key="2">
    <source>
        <dbReference type="Pfam" id="PF03781"/>
    </source>
</evidence>
<accession>A0A9D5R7Q2</accession>
<dbReference type="InterPro" id="IPR016187">
    <property type="entry name" value="CTDL_fold"/>
</dbReference>
<dbReference type="Gene3D" id="3.40.50.360">
    <property type="match status" value="1"/>
</dbReference>
<dbReference type="RefSeq" id="WP_226391606.1">
    <property type="nucleotide sequence ID" value="NZ_JADCKB010000001.1"/>
</dbReference>
<dbReference type="Pfam" id="PF12682">
    <property type="entry name" value="Flavodoxin_4"/>
    <property type="match status" value="1"/>
</dbReference>
<sequence length="595" mass="65844">MKKTISLFLTVCMVLLAQLTPGYAADTEEIILQINNPMMIANGTEKEIDPGRGTVPIITDDRTLVPVRAIVEEIGGTVAWDEATQTATLTYGDDEIRLTLNSSTAYLNDEAQTLDVVPVSINDRTMLPIRFIAEGFHFDVEWAGETQTITIIKEDNTKPEQIEDDNMLLISGGTFNMGSDPSEAERVSDEKEHTVSVDSFYLAKTELTQKEYQEIMGSNPSENVGENLPVENITWYDAICFCNALSEKYGLDPVYTIDGQTVSWDKSANGYRLPTEAEWEYACRANTQTPFSFGDYVYDEDANCYNAYGYNNDASGSWVNGYLGKTVDVDSYNANHFGLYNMHGNVAEWVWDWYGEYDTNAAENPTGPESGSYKVARGGGWNDFPKHIRSAYRSAYPADVPLYSIGMRVARNADGSTGEVKSVYGVSAEQSTGKTLIAYFSQTGNTDGLAKIIADISGADIFRIERETPYSSSHNGTALYGEALDELRSGELPNLKTYLEDAGLDINQYDTILLGYCNWWASIPAPVSSFLDHYDLSGKTIIPFCSMGGGRFGQGISMIAKLEPDSVIKEGLAVTYSSYDREEIEDWLRANEVIE</sequence>
<reference evidence="5" key="1">
    <citation type="submission" date="2020-10" db="EMBL/GenBank/DDBJ databases">
        <title>ChiBAC.</title>
        <authorList>
            <person name="Zenner C."/>
            <person name="Hitch T.C.A."/>
            <person name="Clavel T."/>
        </authorList>
    </citation>
    <scope>NUCLEOTIDE SEQUENCE</scope>
    <source>
        <strain evidence="5">DSM 107454</strain>
    </source>
</reference>
<feature type="domain" description="Flavodoxin-like" evidence="4">
    <location>
        <begin position="434"/>
        <end position="589"/>
    </location>
</feature>
<gene>
    <name evidence="5" type="ORF">INF28_01045</name>
</gene>
<keyword evidence="6" id="KW-1185">Reference proteome</keyword>
<dbReference type="Pfam" id="PF03781">
    <property type="entry name" value="FGE-sulfatase"/>
    <property type="match status" value="1"/>
</dbReference>
<dbReference type="AlphaFoldDB" id="A0A9D5R7Q2"/>
<evidence type="ECO:0000259" key="3">
    <source>
        <dbReference type="Pfam" id="PF07833"/>
    </source>
</evidence>
<dbReference type="InterPro" id="IPR008254">
    <property type="entry name" value="Flavodoxin/NO_synth"/>
</dbReference>
<dbReference type="Gene3D" id="3.90.1580.10">
    <property type="entry name" value="paralog of FGE (formylglycine-generating enzyme)"/>
    <property type="match status" value="1"/>
</dbReference>
<dbReference type="SUPFAM" id="SSF52218">
    <property type="entry name" value="Flavoproteins"/>
    <property type="match status" value="1"/>
</dbReference>
<evidence type="ECO:0000313" key="5">
    <source>
        <dbReference type="EMBL" id="MBE5039055.1"/>
    </source>
</evidence>